<dbReference type="PANTHER" id="PTHR38813:SF1">
    <property type="entry name" value="TOXIN RELE1-RELATED"/>
    <property type="match status" value="1"/>
</dbReference>
<dbReference type="Proteomes" id="UP000585579">
    <property type="component" value="Unassembled WGS sequence"/>
</dbReference>
<accession>A0A7K4ASP3</accession>
<dbReference type="Gene3D" id="3.30.2310.20">
    <property type="entry name" value="RelE-like"/>
    <property type="match status" value="1"/>
</dbReference>
<comment type="caution">
    <text evidence="2">The sequence shown here is derived from an EMBL/GenBank/DDBJ whole genome shotgun (WGS) entry which is preliminary data.</text>
</comment>
<dbReference type="PANTHER" id="PTHR38813">
    <property type="match status" value="1"/>
</dbReference>
<dbReference type="InterPro" id="IPR052747">
    <property type="entry name" value="TA_system_RelE_toxin"/>
</dbReference>
<sequence>MTFDVFIRSKSLNDLPAERKKQVIKTLKDLKDGFQGGNKCRIEGYREDIYRLRIGNYRAFYTVDFEKKQIIVFDTLTSEQAHKKYGRL</sequence>
<gene>
    <name evidence="2" type="ORF">GX302_02295</name>
</gene>
<protein>
    <submittedName>
        <fullName evidence="2">Type II toxin-antitoxin system RelE/ParE family toxin</fullName>
    </submittedName>
</protein>
<dbReference type="SUPFAM" id="SSF143011">
    <property type="entry name" value="RelE-like"/>
    <property type="match status" value="1"/>
</dbReference>
<dbReference type="Pfam" id="PF05016">
    <property type="entry name" value="ParE_toxin"/>
    <property type="match status" value="1"/>
</dbReference>
<evidence type="ECO:0000256" key="1">
    <source>
        <dbReference type="ARBA" id="ARBA00022649"/>
    </source>
</evidence>
<evidence type="ECO:0000313" key="2">
    <source>
        <dbReference type="EMBL" id="NLK31696.1"/>
    </source>
</evidence>
<proteinExistence type="predicted"/>
<dbReference type="AlphaFoldDB" id="A0A7K4ASP3"/>
<organism evidence="2 3">
    <name type="scientific">Methanosarcina flavescens</name>
    <dbReference type="NCBI Taxonomy" id="1715806"/>
    <lineage>
        <taxon>Archaea</taxon>
        <taxon>Methanobacteriati</taxon>
        <taxon>Methanobacteriota</taxon>
        <taxon>Stenosarchaea group</taxon>
        <taxon>Methanomicrobia</taxon>
        <taxon>Methanosarcinales</taxon>
        <taxon>Methanosarcinaceae</taxon>
        <taxon>Methanosarcina</taxon>
    </lineage>
</organism>
<keyword evidence="1" id="KW-1277">Toxin-antitoxin system</keyword>
<dbReference type="EMBL" id="JAAYQL010000013">
    <property type="protein sequence ID" value="NLK31696.1"/>
    <property type="molecule type" value="Genomic_DNA"/>
</dbReference>
<reference evidence="2 3" key="1">
    <citation type="journal article" date="2020" name="Biotechnol. Biofuels">
        <title>New insights from the biogas microbiome by comprehensive genome-resolved metagenomics of nearly 1600 species originating from multiple anaerobic digesters.</title>
        <authorList>
            <person name="Campanaro S."/>
            <person name="Treu L."/>
            <person name="Rodriguez-R L.M."/>
            <person name="Kovalovszki A."/>
            <person name="Ziels R.M."/>
            <person name="Maus I."/>
            <person name="Zhu X."/>
            <person name="Kougias P.G."/>
            <person name="Basile A."/>
            <person name="Luo G."/>
            <person name="Schluter A."/>
            <person name="Konstantinidis K.T."/>
            <person name="Angelidaki I."/>
        </authorList>
    </citation>
    <scope>NUCLEOTIDE SEQUENCE [LARGE SCALE GENOMIC DNA]</scope>
    <source>
        <strain evidence="2">AS22ysBPME_46</strain>
    </source>
</reference>
<dbReference type="InterPro" id="IPR035093">
    <property type="entry name" value="RelE/ParE_toxin_dom_sf"/>
</dbReference>
<dbReference type="InterPro" id="IPR007712">
    <property type="entry name" value="RelE/ParE_toxin"/>
</dbReference>
<evidence type="ECO:0000313" key="3">
    <source>
        <dbReference type="Proteomes" id="UP000585579"/>
    </source>
</evidence>
<name>A0A7K4ASP3_9EURY</name>